<evidence type="ECO:0000256" key="6">
    <source>
        <dbReference type="ARBA" id="ARBA00023136"/>
    </source>
</evidence>
<keyword evidence="4 7" id="KW-0812">Transmembrane</keyword>
<dbReference type="Pfam" id="PF07690">
    <property type="entry name" value="MFS_1"/>
    <property type="match status" value="1"/>
</dbReference>
<dbReference type="AlphaFoldDB" id="A0A9P9WDG2"/>
<feature type="transmembrane region" description="Helical" evidence="7">
    <location>
        <begin position="128"/>
        <end position="149"/>
    </location>
</feature>
<dbReference type="SUPFAM" id="SSF103473">
    <property type="entry name" value="MFS general substrate transporter"/>
    <property type="match status" value="1"/>
</dbReference>
<evidence type="ECO:0000256" key="1">
    <source>
        <dbReference type="ARBA" id="ARBA00004141"/>
    </source>
</evidence>
<accession>A0A9P9WDG2</accession>
<dbReference type="OrthoDB" id="5667at2759"/>
<evidence type="ECO:0000256" key="7">
    <source>
        <dbReference type="SAM" id="Phobius"/>
    </source>
</evidence>
<evidence type="ECO:0000313" key="9">
    <source>
        <dbReference type="Proteomes" id="UP000829685"/>
    </source>
</evidence>
<feature type="transmembrane region" description="Helical" evidence="7">
    <location>
        <begin position="15"/>
        <end position="38"/>
    </location>
</feature>
<evidence type="ECO:0000256" key="2">
    <source>
        <dbReference type="ARBA" id="ARBA00006727"/>
    </source>
</evidence>
<dbReference type="InterPro" id="IPR050327">
    <property type="entry name" value="Proton-linked_MCT"/>
</dbReference>
<evidence type="ECO:0000313" key="8">
    <source>
        <dbReference type="EMBL" id="KAI1858117.1"/>
    </source>
</evidence>
<dbReference type="PANTHER" id="PTHR11360:SF224">
    <property type="entry name" value="MAJOR FACILITATOR SUPERFAMILY (MFS) PROFILE DOMAIN-CONTAINING PROTEIN-RELATED"/>
    <property type="match status" value="1"/>
</dbReference>
<gene>
    <name evidence="8" type="ORF">JX265_010785</name>
</gene>
<proteinExistence type="inferred from homology"/>
<dbReference type="InterPro" id="IPR036259">
    <property type="entry name" value="MFS_trans_sf"/>
</dbReference>
<keyword evidence="9" id="KW-1185">Reference proteome</keyword>
<keyword evidence="6 7" id="KW-0472">Membrane</keyword>
<organism evidence="8 9">
    <name type="scientific">Neoarthrinium moseri</name>
    <dbReference type="NCBI Taxonomy" id="1658444"/>
    <lineage>
        <taxon>Eukaryota</taxon>
        <taxon>Fungi</taxon>
        <taxon>Dikarya</taxon>
        <taxon>Ascomycota</taxon>
        <taxon>Pezizomycotina</taxon>
        <taxon>Sordariomycetes</taxon>
        <taxon>Xylariomycetidae</taxon>
        <taxon>Amphisphaeriales</taxon>
        <taxon>Apiosporaceae</taxon>
        <taxon>Neoarthrinium</taxon>
    </lineage>
</organism>
<name>A0A9P9WDG2_9PEZI</name>
<comment type="similarity">
    <text evidence="2">Belongs to the major facilitator superfamily. Monocarboxylate porter (TC 2.A.1.13) family.</text>
</comment>
<dbReference type="PANTHER" id="PTHR11360">
    <property type="entry name" value="MONOCARBOXYLATE TRANSPORTER"/>
    <property type="match status" value="1"/>
</dbReference>
<dbReference type="Proteomes" id="UP000829685">
    <property type="component" value="Unassembled WGS sequence"/>
</dbReference>
<dbReference type="EMBL" id="JAFIMR010000037">
    <property type="protein sequence ID" value="KAI1858117.1"/>
    <property type="molecule type" value="Genomic_DNA"/>
</dbReference>
<reference evidence="8" key="1">
    <citation type="submission" date="2021-03" db="EMBL/GenBank/DDBJ databases">
        <title>Revisited historic fungal species revealed as producer of novel bioactive compounds through whole genome sequencing and comparative genomics.</title>
        <authorList>
            <person name="Vignolle G.A."/>
            <person name="Hochenegger N."/>
            <person name="Mach R.L."/>
            <person name="Mach-Aigner A.R."/>
            <person name="Javad Rahimi M."/>
            <person name="Salim K.A."/>
            <person name="Chan C.M."/>
            <person name="Lim L.B.L."/>
            <person name="Cai F."/>
            <person name="Druzhinina I.S."/>
            <person name="U'Ren J.M."/>
            <person name="Derntl C."/>
        </authorList>
    </citation>
    <scope>NUCLEOTIDE SEQUENCE</scope>
    <source>
        <strain evidence="8">TUCIM 5799</strain>
    </source>
</reference>
<dbReference type="Gene3D" id="1.20.1250.20">
    <property type="entry name" value="MFS general substrate transporter like domains"/>
    <property type="match status" value="1"/>
</dbReference>
<feature type="transmembrane region" description="Helical" evidence="7">
    <location>
        <begin position="50"/>
        <end position="71"/>
    </location>
</feature>
<keyword evidence="5 7" id="KW-1133">Transmembrane helix</keyword>
<evidence type="ECO:0008006" key="10">
    <source>
        <dbReference type="Google" id="ProtNLM"/>
    </source>
</evidence>
<keyword evidence="3" id="KW-0813">Transport</keyword>
<sequence length="174" mass="19116">MHILGLVFLSFSSQYYQIFLSESILSGIGASTLYYASLNAVSTYFWKRKAFAIGIVGTGASLGGILIPIIFDSLIARGVDFGWAVRILAFTFLILLVVGNLACTSRLVHHAQIPHILDFFRPFKEVEYVLLSMGGFCTFWALFVPNTYLPSYARSQGASNTIATSTLIVLNASR</sequence>
<evidence type="ECO:0000256" key="3">
    <source>
        <dbReference type="ARBA" id="ARBA00022448"/>
    </source>
</evidence>
<feature type="transmembrane region" description="Helical" evidence="7">
    <location>
        <begin position="83"/>
        <end position="108"/>
    </location>
</feature>
<protein>
    <recommendedName>
        <fullName evidence="10">Major facilitator superfamily (MFS) profile domain-containing protein</fullName>
    </recommendedName>
</protein>
<dbReference type="GO" id="GO:0022857">
    <property type="term" value="F:transmembrane transporter activity"/>
    <property type="evidence" value="ECO:0007669"/>
    <property type="project" value="InterPro"/>
</dbReference>
<comment type="subcellular location">
    <subcellularLocation>
        <location evidence="1">Membrane</location>
        <topology evidence="1">Multi-pass membrane protein</topology>
    </subcellularLocation>
</comment>
<evidence type="ECO:0000256" key="4">
    <source>
        <dbReference type="ARBA" id="ARBA00022692"/>
    </source>
</evidence>
<comment type="caution">
    <text evidence="8">The sequence shown here is derived from an EMBL/GenBank/DDBJ whole genome shotgun (WGS) entry which is preliminary data.</text>
</comment>
<dbReference type="InterPro" id="IPR011701">
    <property type="entry name" value="MFS"/>
</dbReference>
<dbReference type="GO" id="GO:0016020">
    <property type="term" value="C:membrane"/>
    <property type="evidence" value="ECO:0007669"/>
    <property type="project" value="UniProtKB-SubCell"/>
</dbReference>
<evidence type="ECO:0000256" key="5">
    <source>
        <dbReference type="ARBA" id="ARBA00022989"/>
    </source>
</evidence>